<dbReference type="PANTHER" id="PTHR12372">
    <property type="entry name" value="PECANEX"/>
    <property type="match status" value="1"/>
</dbReference>
<comment type="subcellular location">
    <subcellularLocation>
        <location evidence="1 6">Membrane</location>
        <topology evidence="1 6">Multi-pass membrane protein</topology>
    </subcellularLocation>
</comment>
<organism evidence="9 10">
    <name type="scientific">Dimorphilus gyrociliatus</name>
    <dbReference type="NCBI Taxonomy" id="2664684"/>
    <lineage>
        <taxon>Eukaryota</taxon>
        <taxon>Metazoa</taxon>
        <taxon>Spiralia</taxon>
        <taxon>Lophotrochozoa</taxon>
        <taxon>Annelida</taxon>
        <taxon>Polychaeta</taxon>
        <taxon>Polychaeta incertae sedis</taxon>
        <taxon>Dinophilidae</taxon>
        <taxon>Dimorphilus</taxon>
    </lineage>
</organism>
<feature type="compositionally biased region" description="Basic and acidic residues" evidence="7">
    <location>
        <begin position="480"/>
        <end position="493"/>
    </location>
</feature>
<sequence length="1790" mass="203129">MGAQIWEILRQGIWASLTGGFFYDPHQNLFSNTFHLYLWLFLLCFPFTLYLTFGSNYIVWSVYAIVIATLFTIIKLINYALHRLFDNNEVIAESNSSQNDKEREEESSLPIDSQQGMELSIMYSSGDAAEAKPIECSSRTSQAVLFDKSKPEESLENDINDAKSAQKKSKGRDALGRPLTINIPKEEEIEKSVEDRSKRRHSSPGQRPQKSDPPSHRDRAGTDACQRVRRSKASLNAVSPNTPISPHGLEMLKLEPFPTSANSSMSVEDERTSGIPPRSAPRRTGFRSRFPLLRDHPLATSFSDSDGKHQNGSYSPRSAESYMPKDRNVFHFPEHGKKRICNIPVEEEEDEEYGDKNDGRISHWHNIDKPSQKLSLRKATAEIHAPPSSITPTKYLEPSTSKAHDIRATNISTDEDSELKKRRKSDGDNNRGQHSVTLSMRRRRKKRRSKSDPEKRFDSSQDSSLSESSSLLGAVGGSSRNDRGTHQASSHDDTSMGAIHYFLDENGILRYYTFGDVSQQAKSVGEREESVSEVERVGLSMPMPISRPYMTSDTSNVGQIVQSFTRNFSSDRRLNTSVPCSPSSSTVAKPKFYYKLRVLPFVNKFIKIRFDRLSLLALLDNGNWLENLCSVSLAVLVGILGILLLDRNFFNEFSIFILCFVFAGCQYSLLKSVQPDASSPVHGYNRIIVYSRPFYFAICSSLLLILDEVKKGKGEGDKISLYGVDLSNEYTVELAMTVLKIFIICFPVIFTIGLLPQVNTFAIYLLEQIEINVFGGNATTGIVSSIFTVLRSCVTVAFLYGFCYGGLKEEENSQHALFSVYCGLLVPVCYHLSRCSSDPLVIIKLLKDLLKRKSSKRLNEYNEASELIITTVKAAVKERLNSDIIICSITSIMVFAVHVSTAFSSPALQPLLYDILVYILLIFGLTNHYILPWLRHETPWFCFSRPLFAAHEREMYEVKEAAKVMKYEKFGIALKFIERNFLCPALFLCTITKSAKSMVEDEKFSLPIITLITVVCSIKMVRSGFASTQNQYTTVFLTYLLFKYDFKKYSEHFLLDYFFISILYLRFQDFLLKLNFVFTYIAPWQITWGSAFHAFAQPFSVPHSAMLFVQILVSSFLNAPLNPILGSALFFTSYIRPIKFWEKNYKTKRLDNTNTKLSTQLDRHPGTDGDDNLNSIFYEHLTRSLQYSLAGDLALGRWGCVNQGDIFILASEYLNALVHIVELGNGLVTFQLRGLEFRGTYCQQREVEAITESFDEDDGCCCCHPGHIKRMLSANAAFNARWLAWQVVATKYVLESYSITDNNAALMLQVNDLRRVLITYYVKAIVFYAISSPKLPEWLQNEEIIRGLEPLQQDDHVDLDPVFSTDDDYDSRVNGISKSSFLAVYAEWISYCAGERTENDNTLTSFCYGLSLVGRRALSAASAYSPHSRATQNLPVDAFLRGLHSLFKGDFRIACERDEWIFSDMEMVRRVLAPAIRMAVKLHQDHFTSPEEYNDCQALYDAIRQHEEVMVISHEADPAWRKAVLSNTQSLLALRHVLDDGVENYRIIMLNKRHMSFRLIKINRECVRGLWAGQLHELVFLRNRNPERGSIQNAKQALRNMINSSCDQPIGYPIYVSPLTTSYCNTHCLYSKNLLGREWSLKGLTETVRRFWNNMRTRCANSCNDSVSIQMASLPQKSISGGLFTTEASANNRVVRIANTKAVLESLNSGIKRDMFPNEDWRIKGGKSGWSGWVPERGTEGLVVHRWIPCHRELKRRSHIDKTILLLSVRDGEYFVPVLESGVVDLALTV</sequence>
<dbReference type="Pfam" id="PF05041">
    <property type="entry name" value="Pecanex_C"/>
    <property type="match status" value="1"/>
</dbReference>
<evidence type="ECO:0000256" key="5">
    <source>
        <dbReference type="ARBA" id="ARBA00023136"/>
    </source>
</evidence>
<evidence type="ECO:0000256" key="7">
    <source>
        <dbReference type="SAM" id="MobiDB-lite"/>
    </source>
</evidence>
<feature type="domain" description="Pecanex C-terminal" evidence="8">
    <location>
        <begin position="1398"/>
        <end position="1627"/>
    </location>
</feature>
<feature type="compositionally biased region" description="Basic and acidic residues" evidence="7">
    <location>
        <begin position="450"/>
        <end position="459"/>
    </location>
</feature>
<evidence type="ECO:0000259" key="8">
    <source>
        <dbReference type="Pfam" id="PF05041"/>
    </source>
</evidence>
<dbReference type="GO" id="GO:0007029">
    <property type="term" value="P:endoplasmic reticulum organization"/>
    <property type="evidence" value="ECO:0007669"/>
    <property type="project" value="TreeGrafter"/>
</dbReference>
<evidence type="ECO:0000256" key="1">
    <source>
        <dbReference type="ARBA" id="ARBA00004141"/>
    </source>
</evidence>
<keyword evidence="5 6" id="KW-0472">Membrane</keyword>
<evidence type="ECO:0000256" key="6">
    <source>
        <dbReference type="RuleBase" id="RU367089"/>
    </source>
</evidence>
<dbReference type="GO" id="GO:0016020">
    <property type="term" value="C:membrane"/>
    <property type="evidence" value="ECO:0007669"/>
    <property type="project" value="UniProtKB-SubCell"/>
</dbReference>
<gene>
    <name evidence="9" type="ORF">DGYR_LOCUS4537</name>
</gene>
<feature type="transmembrane region" description="Helical" evidence="6">
    <location>
        <begin position="741"/>
        <end position="766"/>
    </location>
</feature>
<feature type="transmembrane region" description="Helical" evidence="6">
    <location>
        <begin position="1004"/>
        <end position="1021"/>
    </location>
</feature>
<dbReference type="InterPro" id="IPR007735">
    <property type="entry name" value="Pecanex_C"/>
</dbReference>
<keyword evidence="4 6" id="KW-1133">Transmembrane helix</keyword>
<feature type="transmembrane region" description="Helical" evidence="6">
    <location>
        <begin position="652"/>
        <end position="669"/>
    </location>
</feature>
<evidence type="ECO:0000313" key="9">
    <source>
        <dbReference type="EMBL" id="CAD5115846.1"/>
    </source>
</evidence>
<comment type="caution">
    <text evidence="9">The sequence shown here is derived from an EMBL/GenBank/DDBJ whole genome shotgun (WGS) entry which is preliminary data.</text>
</comment>
<feature type="compositionally biased region" description="Basic residues" evidence="7">
    <location>
        <begin position="440"/>
        <end position="449"/>
    </location>
</feature>
<feature type="transmembrane region" description="Helical" evidence="6">
    <location>
        <begin position="915"/>
        <end position="934"/>
    </location>
</feature>
<reference evidence="9 10" key="1">
    <citation type="submission" date="2020-08" db="EMBL/GenBank/DDBJ databases">
        <authorList>
            <person name="Hejnol A."/>
        </authorList>
    </citation>
    <scope>NUCLEOTIDE SEQUENCE [LARGE SCALE GENOMIC DNA]</scope>
</reference>
<evidence type="ECO:0000313" key="10">
    <source>
        <dbReference type="Proteomes" id="UP000549394"/>
    </source>
</evidence>
<dbReference type="EMBL" id="CAJFCJ010000006">
    <property type="protein sequence ID" value="CAD5115846.1"/>
    <property type="molecule type" value="Genomic_DNA"/>
</dbReference>
<feature type="region of interest" description="Disordered" evidence="7">
    <location>
        <begin position="382"/>
        <end position="493"/>
    </location>
</feature>
<feature type="region of interest" description="Disordered" evidence="7">
    <location>
        <begin position="147"/>
        <end position="324"/>
    </location>
</feature>
<accession>A0A7I8VJF5</accession>
<evidence type="ECO:0000256" key="4">
    <source>
        <dbReference type="ARBA" id="ARBA00022989"/>
    </source>
</evidence>
<dbReference type="PANTHER" id="PTHR12372:SF7">
    <property type="entry name" value="PROTEIN PECANEX"/>
    <property type="match status" value="1"/>
</dbReference>
<feature type="transmembrane region" description="Helical" evidence="6">
    <location>
        <begin position="689"/>
        <end position="706"/>
    </location>
</feature>
<feature type="transmembrane region" description="Helical" evidence="6">
    <location>
        <begin position="624"/>
        <end position="645"/>
    </location>
</feature>
<feature type="compositionally biased region" description="Low complexity" evidence="7">
    <location>
        <begin position="460"/>
        <end position="479"/>
    </location>
</feature>
<feature type="compositionally biased region" description="Basic and acidic residues" evidence="7">
    <location>
        <begin position="354"/>
        <end position="367"/>
    </location>
</feature>
<dbReference type="InterPro" id="IPR039797">
    <property type="entry name" value="Pecanex"/>
</dbReference>
<protein>
    <recommendedName>
        <fullName evidence="6">Pecanex-like protein</fullName>
    </recommendedName>
</protein>
<feature type="transmembrane region" description="Helical" evidence="6">
    <location>
        <begin position="786"/>
        <end position="807"/>
    </location>
</feature>
<feature type="region of interest" description="Disordered" evidence="7">
    <location>
        <begin position="346"/>
        <end position="367"/>
    </location>
</feature>
<name>A0A7I8VJF5_9ANNE</name>
<feature type="transmembrane region" description="Helical" evidence="6">
    <location>
        <begin position="1049"/>
        <end position="1067"/>
    </location>
</feature>
<feature type="compositionally biased region" description="Basic and acidic residues" evidence="7">
    <location>
        <begin position="184"/>
        <end position="197"/>
    </location>
</feature>
<feature type="compositionally biased region" description="Basic and acidic residues" evidence="7">
    <location>
        <begin position="209"/>
        <end position="221"/>
    </location>
</feature>
<feature type="compositionally biased region" description="Polar residues" evidence="7">
    <location>
        <begin position="233"/>
        <end position="244"/>
    </location>
</feature>
<dbReference type="Proteomes" id="UP000549394">
    <property type="component" value="Unassembled WGS sequence"/>
</dbReference>
<feature type="transmembrane region" description="Helical" evidence="6">
    <location>
        <begin position="884"/>
        <end position="903"/>
    </location>
</feature>
<feature type="compositionally biased region" description="Polar residues" evidence="7">
    <location>
        <begin position="300"/>
        <end position="318"/>
    </location>
</feature>
<keyword evidence="10" id="KW-1185">Reference proteome</keyword>
<keyword evidence="3 6" id="KW-0812">Transmembrane</keyword>
<evidence type="ECO:0000256" key="3">
    <source>
        <dbReference type="ARBA" id="ARBA00022692"/>
    </source>
</evidence>
<proteinExistence type="inferred from homology"/>
<feature type="transmembrane region" description="Helical" evidence="6">
    <location>
        <begin position="1074"/>
        <end position="1095"/>
    </location>
</feature>
<comment type="similarity">
    <text evidence="2 6">Belongs to the pecanex family.</text>
</comment>
<dbReference type="OrthoDB" id="10037631at2759"/>
<feature type="transmembrane region" description="Helical" evidence="6">
    <location>
        <begin position="34"/>
        <end position="53"/>
    </location>
</feature>
<dbReference type="GO" id="GO:0005783">
    <property type="term" value="C:endoplasmic reticulum"/>
    <property type="evidence" value="ECO:0007669"/>
    <property type="project" value="TreeGrafter"/>
</dbReference>
<feature type="transmembrane region" description="Helical" evidence="6">
    <location>
        <begin position="60"/>
        <end position="81"/>
    </location>
</feature>
<evidence type="ECO:0000256" key="2">
    <source>
        <dbReference type="ARBA" id="ARBA00010170"/>
    </source>
</evidence>